<dbReference type="Pfam" id="PF12911">
    <property type="entry name" value="OppC_N"/>
    <property type="match status" value="1"/>
</dbReference>
<sequence length="344" mass="37681">MVDNPNNIEIKPGDFEPLDKQAGPDNEKIAAPSLTFGQDVWRRLKSNKTAFTSFIVLILLFLMAFGGQALYHHDPNNQEPKYANLPPKIPGVGIHGLNGHINQSGADVDAYKQAGAGSNVHYVLGTDYLGRDLFARIMYGTRVSLEIALIATLIDLTIGVGFGILSGWMGGRVDLLMQRIIEILSSVPSLVVMVLMATAFQKTGMASIIAALALINWTTMARLTRAQTLQLKNQDFILAARTLGESAPKIAWKHLLPNLSSVIIIQTMFTIPNAIFFEAFLSYIGIGISSPQASLGTLISDGQKNFQFLPYQMWYPAIVLIVLMLAFNLLGDGMRDAFDPKSKR</sequence>
<evidence type="ECO:0000256" key="6">
    <source>
        <dbReference type="ARBA" id="ARBA00022927"/>
    </source>
</evidence>
<evidence type="ECO:0000256" key="4">
    <source>
        <dbReference type="ARBA" id="ARBA00022692"/>
    </source>
</evidence>
<evidence type="ECO:0000256" key="3">
    <source>
        <dbReference type="ARBA" id="ARBA00022475"/>
    </source>
</evidence>
<name>A0ABU1A801_9LACO</name>
<keyword evidence="3" id="KW-1003">Cell membrane</keyword>
<dbReference type="Proteomes" id="UP001227831">
    <property type="component" value="Unassembled WGS sequence"/>
</dbReference>
<dbReference type="PANTHER" id="PTHR43386:SF24">
    <property type="entry name" value="OLIGOPEPTIDE TRANSPORT SYSTEM PERMEASE PROTEIN AMID"/>
    <property type="match status" value="1"/>
</dbReference>
<keyword evidence="14" id="KW-1185">Reference proteome</keyword>
<evidence type="ECO:0000256" key="11">
    <source>
        <dbReference type="SAM" id="MobiDB-lite"/>
    </source>
</evidence>
<dbReference type="SUPFAM" id="SSF161098">
    <property type="entry name" value="MetI-like"/>
    <property type="match status" value="1"/>
</dbReference>
<evidence type="ECO:0000256" key="1">
    <source>
        <dbReference type="ARBA" id="ARBA00004651"/>
    </source>
</evidence>
<evidence type="ECO:0000256" key="9">
    <source>
        <dbReference type="ARBA" id="ARBA00024202"/>
    </source>
</evidence>
<proteinExistence type="inferred from homology"/>
<dbReference type="InterPro" id="IPR000515">
    <property type="entry name" value="MetI-like"/>
</dbReference>
<comment type="subcellular location">
    <subcellularLocation>
        <location evidence="1 10">Cell membrane</location>
        <topology evidence="1 10">Multi-pass membrane protein</topology>
    </subcellularLocation>
</comment>
<feature type="transmembrane region" description="Helical" evidence="10">
    <location>
        <begin position="147"/>
        <end position="168"/>
    </location>
</feature>
<feature type="transmembrane region" description="Helical" evidence="10">
    <location>
        <begin position="180"/>
        <end position="200"/>
    </location>
</feature>
<dbReference type="PANTHER" id="PTHR43386">
    <property type="entry name" value="OLIGOPEPTIDE TRANSPORT SYSTEM PERMEASE PROTEIN APPC"/>
    <property type="match status" value="1"/>
</dbReference>
<evidence type="ECO:0000256" key="5">
    <source>
        <dbReference type="ARBA" id="ARBA00022856"/>
    </source>
</evidence>
<dbReference type="CDD" id="cd06261">
    <property type="entry name" value="TM_PBP2"/>
    <property type="match status" value="1"/>
</dbReference>
<dbReference type="InterPro" id="IPR050366">
    <property type="entry name" value="BP-dependent_transpt_permease"/>
</dbReference>
<gene>
    <name evidence="13" type="ORF">RA086_05010</name>
</gene>
<keyword evidence="4 10" id="KW-0812">Transmembrane</keyword>
<evidence type="ECO:0000256" key="2">
    <source>
        <dbReference type="ARBA" id="ARBA00022448"/>
    </source>
</evidence>
<protein>
    <submittedName>
        <fullName evidence="13">ABC transporter permease</fullName>
    </submittedName>
</protein>
<organism evidence="13 14">
    <name type="scientific">Lactiplantibacillus brownii</name>
    <dbReference type="NCBI Taxonomy" id="3069269"/>
    <lineage>
        <taxon>Bacteria</taxon>
        <taxon>Bacillati</taxon>
        <taxon>Bacillota</taxon>
        <taxon>Bacilli</taxon>
        <taxon>Lactobacillales</taxon>
        <taxon>Lactobacillaceae</taxon>
        <taxon>Lactiplantibacillus</taxon>
    </lineage>
</organism>
<dbReference type="InterPro" id="IPR035906">
    <property type="entry name" value="MetI-like_sf"/>
</dbReference>
<feature type="region of interest" description="Disordered" evidence="11">
    <location>
        <begin position="1"/>
        <end position="29"/>
    </location>
</feature>
<keyword evidence="8 10" id="KW-0472">Membrane</keyword>
<dbReference type="InterPro" id="IPR025966">
    <property type="entry name" value="OppC_N"/>
</dbReference>
<keyword evidence="5" id="KW-0571">Peptide transport</keyword>
<reference evidence="13 14" key="1">
    <citation type="journal article" date="2023" name="Int. J. Syst. Evol. Microbiol.">
        <title>Lactiplantibacillus brownii sp. nov., a novel psychrotolerant species isolated from sauerkraut.</title>
        <authorList>
            <person name="Heng Y.C."/>
            <person name="Silvaraju S."/>
            <person name="Lee J.K.Y."/>
            <person name="Kittelmann S."/>
        </authorList>
    </citation>
    <scope>NUCLEOTIDE SEQUENCE [LARGE SCALE GENOMIC DNA]</scope>
    <source>
        <strain evidence="13 14">WILCCON 0030</strain>
    </source>
</reference>
<keyword evidence="2 10" id="KW-0813">Transport</keyword>
<dbReference type="Pfam" id="PF00528">
    <property type="entry name" value="BPD_transp_1"/>
    <property type="match status" value="1"/>
</dbReference>
<evidence type="ECO:0000313" key="13">
    <source>
        <dbReference type="EMBL" id="MDQ7937003.1"/>
    </source>
</evidence>
<feature type="transmembrane region" description="Helical" evidence="10">
    <location>
        <begin position="262"/>
        <end position="286"/>
    </location>
</feature>
<evidence type="ECO:0000256" key="7">
    <source>
        <dbReference type="ARBA" id="ARBA00022989"/>
    </source>
</evidence>
<dbReference type="Gene3D" id="1.10.3720.10">
    <property type="entry name" value="MetI-like"/>
    <property type="match status" value="1"/>
</dbReference>
<comment type="similarity">
    <text evidence="9">Belongs to the binding-protein-dependent transport system permease family. OppBC subfamily.</text>
</comment>
<feature type="transmembrane region" description="Helical" evidence="10">
    <location>
        <begin position="51"/>
        <end position="71"/>
    </location>
</feature>
<feature type="transmembrane region" description="Helical" evidence="10">
    <location>
        <begin position="206"/>
        <end position="224"/>
    </location>
</feature>
<evidence type="ECO:0000256" key="8">
    <source>
        <dbReference type="ARBA" id="ARBA00023136"/>
    </source>
</evidence>
<feature type="transmembrane region" description="Helical" evidence="10">
    <location>
        <begin position="313"/>
        <end position="331"/>
    </location>
</feature>
<keyword evidence="6" id="KW-0653">Protein transport</keyword>
<feature type="domain" description="ABC transmembrane type-1" evidence="12">
    <location>
        <begin position="141"/>
        <end position="331"/>
    </location>
</feature>
<dbReference type="RefSeq" id="WP_308702782.1">
    <property type="nucleotide sequence ID" value="NZ_AP027463.1"/>
</dbReference>
<keyword evidence="7 10" id="KW-1133">Transmembrane helix</keyword>
<evidence type="ECO:0000259" key="12">
    <source>
        <dbReference type="PROSITE" id="PS50928"/>
    </source>
</evidence>
<evidence type="ECO:0000313" key="14">
    <source>
        <dbReference type="Proteomes" id="UP001227831"/>
    </source>
</evidence>
<dbReference type="EMBL" id="JAVCWF010000001">
    <property type="protein sequence ID" value="MDQ7937003.1"/>
    <property type="molecule type" value="Genomic_DNA"/>
</dbReference>
<evidence type="ECO:0000256" key="10">
    <source>
        <dbReference type="RuleBase" id="RU363032"/>
    </source>
</evidence>
<accession>A0ABU1A801</accession>
<comment type="caution">
    <text evidence="13">The sequence shown here is derived from an EMBL/GenBank/DDBJ whole genome shotgun (WGS) entry which is preliminary data.</text>
</comment>
<dbReference type="PROSITE" id="PS50928">
    <property type="entry name" value="ABC_TM1"/>
    <property type="match status" value="1"/>
</dbReference>